<feature type="domain" description="Cupin type-2" evidence="3">
    <location>
        <begin position="120"/>
        <end position="186"/>
    </location>
</feature>
<dbReference type="eggNOG" id="ENOG502R6B0">
    <property type="taxonomic scope" value="Eukaryota"/>
</dbReference>
<evidence type="ECO:0000256" key="2">
    <source>
        <dbReference type="ARBA" id="ARBA00023002"/>
    </source>
</evidence>
<dbReference type="VEuPathDB" id="FungiDB:HMPREF1541_01462"/>
<dbReference type="EMBL" id="KB822711">
    <property type="protein sequence ID" value="ETN47270.1"/>
    <property type="molecule type" value="Genomic_DNA"/>
</dbReference>
<dbReference type="CDD" id="cd02216">
    <property type="entry name" value="cupin_GDO-like_N"/>
    <property type="match status" value="1"/>
</dbReference>
<keyword evidence="5" id="KW-1185">Reference proteome</keyword>
<dbReference type="InterPro" id="IPR011051">
    <property type="entry name" value="RmlC_Cupin_sf"/>
</dbReference>
<dbReference type="HOGENOM" id="CLU_060572_1_0_1"/>
<dbReference type="OrthoDB" id="2205143at2759"/>
<dbReference type="Pfam" id="PF07883">
    <property type="entry name" value="Cupin_2"/>
    <property type="match status" value="1"/>
</dbReference>
<keyword evidence="2" id="KW-0560">Oxidoreductase</keyword>
<evidence type="ECO:0000256" key="1">
    <source>
        <dbReference type="ARBA" id="ARBA00022964"/>
    </source>
</evidence>
<dbReference type="SUPFAM" id="SSF51182">
    <property type="entry name" value="RmlC-like cupins"/>
    <property type="match status" value="1"/>
</dbReference>
<accession>W2SF59</accession>
<dbReference type="PANTHER" id="PTHR41517:SF1">
    <property type="entry name" value="CUPIN"/>
    <property type="match status" value="1"/>
</dbReference>
<gene>
    <name evidence="4" type="ORF">HMPREF1541_01462</name>
</gene>
<dbReference type="GO" id="GO:0051213">
    <property type="term" value="F:dioxygenase activity"/>
    <property type="evidence" value="ECO:0007669"/>
    <property type="project" value="UniProtKB-KW"/>
</dbReference>
<dbReference type="GeneID" id="19968801"/>
<proteinExistence type="predicted"/>
<protein>
    <recommendedName>
        <fullName evidence="3">Cupin type-2 domain-containing protein</fullName>
    </recommendedName>
</protein>
<organism evidence="4 5">
    <name type="scientific">Cyphellophora europaea (strain CBS 101466)</name>
    <name type="common">Phialophora europaea</name>
    <dbReference type="NCBI Taxonomy" id="1220924"/>
    <lineage>
        <taxon>Eukaryota</taxon>
        <taxon>Fungi</taxon>
        <taxon>Dikarya</taxon>
        <taxon>Ascomycota</taxon>
        <taxon>Pezizomycotina</taxon>
        <taxon>Eurotiomycetes</taxon>
        <taxon>Chaetothyriomycetidae</taxon>
        <taxon>Chaetothyriales</taxon>
        <taxon>Cyphellophoraceae</taxon>
        <taxon>Cyphellophora</taxon>
    </lineage>
</organism>
<sequence length="361" mass="40193">MAPMAVDVAADAVGIVVDIKLPVGKHSDTHNGIGSRSQLEQSIKDHGLTALWNVGRNVTLPEPRTKHVPSVWRYKDTKAHLLRAAALVPPEEAERRALIMINPGPQMPPHTSDTLLSAHQLLLPGERALCHRHTPFAVRFLIEGHHGFTAIAGKKMYMEPGDMIITPQWHWHDHGNDGNENVIWLDGLNIPFFNLNPIDFLDEYKDLHGTITHESKVVVDEDCTEMKFPWKSTKAHLDASDASHAIHEYRLPDGGQVNSIIAASAERILPGTITAPRQDTCNRIYQVHSGSGTAVVTAPRGDKTFDLKWSHADTFVIPSWYKFTIQASGDETAYLFTFSDLALLENLEIYRANEFAESTMP</sequence>
<dbReference type="Gene3D" id="2.60.120.10">
    <property type="entry name" value="Jelly Rolls"/>
    <property type="match status" value="1"/>
</dbReference>
<dbReference type="InterPro" id="IPR047183">
    <property type="entry name" value="GDO-like"/>
</dbReference>
<dbReference type="PANTHER" id="PTHR41517">
    <property type="entry name" value="1,2-DIOXYGENASE PROTEIN-RELATED"/>
    <property type="match status" value="1"/>
</dbReference>
<reference evidence="4 5" key="1">
    <citation type="submission" date="2013-03" db="EMBL/GenBank/DDBJ databases">
        <title>The Genome Sequence of Phialophora europaea CBS 101466.</title>
        <authorList>
            <consortium name="The Broad Institute Genomics Platform"/>
            <person name="Cuomo C."/>
            <person name="de Hoog S."/>
            <person name="Gorbushina A."/>
            <person name="Walker B."/>
            <person name="Young S.K."/>
            <person name="Zeng Q."/>
            <person name="Gargeya S."/>
            <person name="Fitzgerald M."/>
            <person name="Haas B."/>
            <person name="Abouelleil A."/>
            <person name="Allen A.W."/>
            <person name="Alvarado L."/>
            <person name="Arachchi H.M."/>
            <person name="Berlin A.M."/>
            <person name="Chapman S.B."/>
            <person name="Gainer-Dewar J."/>
            <person name="Goldberg J."/>
            <person name="Griggs A."/>
            <person name="Gujja S."/>
            <person name="Hansen M."/>
            <person name="Howarth C."/>
            <person name="Imamovic A."/>
            <person name="Ireland A."/>
            <person name="Larimer J."/>
            <person name="McCowan C."/>
            <person name="Murphy C."/>
            <person name="Pearson M."/>
            <person name="Poon T.W."/>
            <person name="Priest M."/>
            <person name="Roberts A."/>
            <person name="Saif S."/>
            <person name="Shea T."/>
            <person name="Sisk P."/>
            <person name="Sykes S."/>
            <person name="Wortman J."/>
            <person name="Nusbaum C."/>
            <person name="Birren B."/>
        </authorList>
    </citation>
    <scope>NUCLEOTIDE SEQUENCE [LARGE SCALE GENOMIC DNA]</scope>
    <source>
        <strain evidence="4 5">CBS 101466</strain>
    </source>
</reference>
<keyword evidence="1" id="KW-0223">Dioxygenase</keyword>
<dbReference type="RefSeq" id="XP_008711982.1">
    <property type="nucleotide sequence ID" value="XM_008713760.1"/>
</dbReference>
<dbReference type="STRING" id="1220924.W2SF59"/>
<dbReference type="Proteomes" id="UP000030752">
    <property type="component" value="Unassembled WGS sequence"/>
</dbReference>
<name>W2SF59_CYPE1</name>
<dbReference type="InterPro" id="IPR014710">
    <property type="entry name" value="RmlC-like_jellyroll"/>
</dbReference>
<dbReference type="InterPro" id="IPR013096">
    <property type="entry name" value="Cupin_2"/>
</dbReference>
<evidence type="ECO:0000313" key="5">
    <source>
        <dbReference type="Proteomes" id="UP000030752"/>
    </source>
</evidence>
<evidence type="ECO:0000259" key="3">
    <source>
        <dbReference type="Pfam" id="PF07883"/>
    </source>
</evidence>
<evidence type="ECO:0000313" key="4">
    <source>
        <dbReference type="EMBL" id="ETN47270.1"/>
    </source>
</evidence>
<dbReference type="AlphaFoldDB" id="W2SF59"/>
<dbReference type="InParanoid" id="W2SF59"/>